<feature type="region of interest" description="Disordered" evidence="1">
    <location>
        <begin position="584"/>
        <end position="610"/>
    </location>
</feature>
<dbReference type="RefSeq" id="XP_023624010.1">
    <property type="nucleotide sequence ID" value="XM_023768242.1"/>
</dbReference>
<feature type="compositionally biased region" description="Polar residues" evidence="1">
    <location>
        <begin position="585"/>
        <end position="607"/>
    </location>
</feature>
<feature type="region of interest" description="Disordered" evidence="1">
    <location>
        <begin position="432"/>
        <end position="455"/>
    </location>
</feature>
<feature type="region of interest" description="Disordered" evidence="1">
    <location>
        <begin position="484"/>
        <end position="570"/>
    </location>
</feature>
<dbReference type="AlphaFoldDB" id="A0A2D3UXT1"/>
<evidence type="ECO:0000256" key="1">
    <source>
        <dbReference type="SAM" id="MobiDB-lite"/>
    </source>
</evidence>
<evidence type="ECO:0000313" key="3">
    <source>
        <dbReference type="Proteomes" id="UP000225277"/>
    </source>
</evidence>
<evidence type="ECO:0000313" key="2">
    <source>
        <dbReference type="EMBL" id="CZT17117.1"/>
    </source>
</evidence>
<reference evidence="2 3" key="1">
    <citation type="submission" date="2016-03" db="EMBL/GenBank/DDBJ databases">
        <authorList>
            <person name="Ploux O."/>
        </authorList>
    </citation>
    <scope>NUCLEOTIDE SEQUENCE [LARGE SCALE GENOMIC DNA]</scope>
    <source>
        <strain evidence="2 3">URUG2</strain>
    </source>
</reference>
<dbReference type="EMBL" id="FJUY01000003">
    <property type="protein sequence ID" value="CZT17117.1"/>
    <property type="molecule type" value="Genomic_DNA"/>
</dbReference>
<protein>
    <submittedName>
        <fullName evidence="2">Uncharacterized protein</fullName>
    </submittedName>
</protein>
<keyword evidence="3" id="KW-1185">Reference proteome</keyword>
<sequence length="729" mass="81691">MGDRRLAEKMLRRTPDAPMSRRNGIDLLFIMQRHAVFLINQDSADHISDIIFAQQAIDDDTDPVKKYELLHEFHSGYDPSRRNQPRPAPKLRKAMAEARVKWAEILRDEDLVDVRVVIFPSEERDFEHIYPPVDLAEHPYGNQLQRFQGLKELLVEEGGAMPYRLKPRSRDNITMEVDVVIAREALERIATPYRQMVLNFQLHTITARAPHSISEHHPLDTEHVLGDGVSAHLSMENLARVLRQRSSTIQKAVRTAPKLPWNFPFRAGSGQSRDQPRWTGDQGPFSKDLFELGIENDWVKKDLEVRTAQIETWAAMNKAREDALQTKLPDPEFRPLDGLAQCDTYTADSDMAWYEAELSGNVMADYAAALRVKDLEAARYQQALANLTAVRQQEPQNLELLEFFHQIVDTHSCVLKRAEQFCIAISQGFPPATSKPEMVEREPPSRESQELGEVNRPISEIQTSTGHAPAQAEAEAGTPPAVFTFVMADPGDTPIPEVRGGLTGQGPTLWPSGRPTGGPPTGTSQAHIAPQDNHQPLSSRQPSDPTYGRRTATYSNRPEDQERVPNTPRAAIEQGEAVRKFVREGSSNQPAVSLQSQIDKPQNQGSQGRRRSINHELTSSLYHASSAKDQRSCRSVDERRLAGLCIASSPSHDNRLTKSMPCPPNVSSVAPKDFSAREGMFREHRNDALQMLNLAVAKDNDVNRGSPQGAFPILRHLMRSITKAINRNG</sequence>
<organism evidence="2 3">
    <name type="scientific">Ramularia collo-cygni</name>
    <dbReference type="NCBI Taxonomy" id="112498"/>
    <lineage>
        <taxon>Eukaryota</taxon>
        <taxon>Fungi</taxon>
        <taxon>Dikarya</taxon>
        <taxon>Ascomycota</taxon>
        <taxon>Pezizomycotina</taxon>
        <taxon>Dothideomycetes</taxon>
        <taxon>Dothideomycetidae</taxon>
        <taxon>Mycosphaerellales</taxon>
        <taxon>Mycosphaerellaceae</taxon>
        <taxon>Ramularia</taxon>
    </lineage>
</organism>
<feature type="compositionally biased region" description="Basic and acidic residues" evidence="1">
    <location>
        <begin position="437"/>
        <end position="449"/>
    </location>
</feature>
<feature type="compositionally biased region" description="Polar residues" evidence="1">
    <location>
        <begin position="532"/>
        <end position="544"/>
    </location>
</feature>
<gene>
    <name evidence="2" type="ORF">RCC_02949</name>
</gene>
<accession>A0A2D3UXT1</accession>
<proteinExistence type="predicted"/>
<dbReference type="GeneID" id="35598160"/>
<name>A0A2D3UXT1_9PEZI</name>
<dbReference type="Proteomes" id="UP000225277">
    <property type="component" value="Unassembled WGS sequence"/>
</dbReference>